<dbReference type="InterPro" id="IPR004147">
    <property type="entry name" value="ABC1_dom"/>
</dbReference>
<keyword evidence="4" id="KW-0808">Transferase</keyword>
<comment type="similarity">
    <text evidence="1">Belongs to the protein kinase superfamily. ADCK protein kinase family.</text>
</comment>
<keyword evidence="4" id="KW-0418">Kinase</keyword>
<evidence type="ECO:0000313" key="5">
    <source>
        <dbReference type="Proteomes" id="UP000824201"/>
    </source>
</evidence>
<dbReference type="GO" id="GO:0016301">
    <property type="term" value="F:kinase activity"/>
    <property type="evidence" value="ECO:0007669"/>
    <property type="project" value="UniProtKB-KW"/>
</dbReference>
<name>A0A9D1JC48_9FIRM</name>
<dbReference type="InterPro" id="IPR050154">
    <property type="entry name" value="UbiB_kinase"/>
</dbReference>
<feature type="transmembrane region" description="Helical" evidence="2">
    <location>
        <begin position="473"/>
        <end position="493"/>
    </location>
</feature>
<dbReference type="CDD" id="cd05121">
    <property type="entry name" value="ABC1_ADCK3-like"/>
    <property type="match status" value="1"/>
</dbReference>
<feature type="domain" description="ABC1 atypical kinase-like" evidence="3">
    <location>
        <begin position="74"/>
        <end position="313"/>
    </location>
</feature>
<organism evidence="4 5">
    <name type="scientific">Candidatus Fimimorpha faecalis</name>
    <dbReference type="NCBI Taxonomy" id="2840824"/>
    <lineage>
        <taxon>Bacteria</taxon>
        <taxon>Bacillati</taxon>
        <taxon>Bacillota</taxon>
        <taxon>Clostridia</taxon>
        <taxon>Eubacteriales</taxon>
        <taxon>Candidatus Fimimorpha</taxon>
    </lineage>
</organism>
<comment type="caution">
    <text evidence="4">The sequence shown here is derived from an EMBL/GenBank/DDBJ whole genome shotgun (WGS) entry which is preliminary data.</text>
</comment>
<keyword evidence="2" id="KW-0472">Membrane</keyword>
<keyword evidence="2" id="KW-1133">Transmembrane helix</keyword>
<evidence type="ECO:0000256" key="2">
    <source>
        <dbReference type="SAM" id="Phobius"/>
    </source>
</evidence>
<dbReference type="SUPFAM" id="SSF56112">
    <property type="entry name" value="Protein kinase-like (PK-like)"/>
    <property type="match status" value="1"/>
</dbReference>
<accession>A0A9D1JC48</accession>
<dbReference type="AlphaFoldDB" id="A0A9D1JC48"/>
<proteinExistence type="inferred from homology"/>
<keyword evidence="2" id="KW-0812">Transmembrane</keyword>
<dbReference type="PANTHER" id="PTHR10566">
    <property type="entry name" value="CHAPERONE-ACTIVITY OF BC1 COMPLEX CABC1 -RELATED"/>
    <property type="match status" value="1"/>
</dbReference>
<sequence length="534" mass="61170">MNKEESIKTESKKNHSRLKEITAVLRKYAITRGVTPEKLRMILEDLGPTYIKLGQIMSMHSDILPERYCEELMRLRSEVPPMPFEQVEEVIQDSFGCPWKEIFLEIEKNPLGSASIAQVHKAVLKSGEEVVIKVQRKGIYEVMLQDIRLMRRAVKLLPPVSIKGLVDLDLVLDELWRVTQEEMNFLTEASNMEEFSEKNQDVVFVRTPILYREYTTLHVLVMEYIDGFAIDEKENLLANGYDLREIGSKLVDNYMKQVMEDGFFHADPHPGNVKVQEGKIIWMDMGMMGRLSDRDKELVGRAVEGVALNDIGMIQDAVLALGKFRGKPDQSQLYEDIRSLMSQYGTVDMGTIDVAKLMQDLMEVMKENKIIMPHGLTMLARGLTHMEGVLADISPEINMVEIAAARIKQMFFQEKSWKKEVKSTERSFYRSLRKSIDIPSLIVDILQGYLKGQTRVNLDLHVSKDLAWLLRRLIRNIVMGLWVVALLISSSIICTTDMTPKICGIPALGAFGYLIAFVIVMYVFIKHVFSERKR</sequence>
<dbReference type="EMBL" id="DVHN01000001">
    <property type="protein sequence ID" value="HIR87390.1"/>
    <property type="molecule type" value="Genomic_DNA"/>
</dbReference>
<reference evidence="4" key="2">
    <citation type="journal article" date="2021" name="PeerJ">
        <title>Extensive microbial diversity within the chicken gut microbiome revealed by metagenomics and culture.</title>
        <authorList>
            <person name="Gilroy R."/>
            <person name="Ravi A."/>
            <person name="Getino M."/>
            <person name="Pursley I."/>
            <person name="Horton D.L."/>
            <person name="Alikhan N.F."/>
            <person name="Baker D."/>
            <person name="Gharbi K."/>
            <person name="Hall N."/>
            <person name="Watson M."/>
            <person name="Adriaenssens E.M."/>
            <person name="Foster-Nyarko E."/>
            <person name="Jarju S."/>
            <person name="Secka A."/>
            <person name="Antonio M."/>
            <person name="Oren A."/>
            <person name="Chaudhuri R.R."/>
            <person name="La Ragione R."/>
            <person name="Hildebrand F."/>
            <person name="Pallen M.J."/>
        </authorList>
    </citation>
    <scope>NUCLEOTIDE SEQUENCE</scope>
    <source>
        <strain evidence="4">ChiW13-3771</strain>
    </source>
</reference>
<dbReference type="PANTHER" id="PTHR10566:SF113">
    <property type="entry name" value="PROTEIN ACTIVITY OF BC1 COMPLEX KINASE 7, CHLOROPLASTIC"/>
    <property type="match status" value="1"/>
</dbReference>
<protein>
    <submittedName>
        <fullName evidence="4">AarF/ABC1/UbiB kinase family protein</fullName>
    </submittedName>
</protein>
<dbReference type="InterPro" id="IPR011009">
    <property type="entry name" value="Kinase-like_dom_sf"/>
</dbReference>
<feature type="transmembrane region" description="Helical" evidence="2">
    <location>
        <begin position="505"/>
        <end position="525"/>
    </location>
</feature>
<gene>
    <name evidence="4" type="ORF">IAC96_00420</name>
</gene>
<evidence type="ECO:0000256" key="1">
    <source>
        <dbReference type="ARBA" id="ARBA00009670"/>
    </source>
</evidence>
<evidence type="ECO:0000313" key="4">
    <source>
        <dbReference type="EMBL" id="HIR87390.1"/>
    </source>
</evidence>
<dbReference type="Pfam" id="PF03109">
    <property type="entry name" value="ABC1"/>
    <property type="match status" value="1"/>
</dbReference>
<dbReference type="Proteomes" id="UP000824201">
    <property type="component" value="Unassembled WGS sequence"/>
</dbReference>
<reference evidence="4" key="1">
    <citation type="submission" date="2020-10" db="EMBL/GenBank/DDBJ databases">
        <authorList>
            <person name="Gilroy R."/>
        </authorList>
    </citation>
    <scope>NUCLEOTIDE SEQUENCE</scope>
    <source>
        <strain evidence="4">ChiW13-3771</strain>
    </source>
</reference>
<evidence type="ECO:0000259" key="3">
    <source>
        <dbReference type="Pfam" id="PF03109"/>
    </source>
</evidence>